<dbReference type="PANTHER" id="PTHR34473">
    <property type="entry name" value="UPF0699 TRANSMEMBRANE PROTEIN YDBS"/>
    <property type="match status" value="1"/>
</dbReference>
<dbReference type="EMBL" id="JBHTEF010000001">
    <property type="protein sequence ID" value="MFC7579817.1"/>
    <property type="molecule type" value="Genomic_DNA"/>
</dbReference>
<accession>A0ABW2SIF5</accession>
<dbReference type="Pfam" id="PF03703">
    <property type="entry name" value="bPH_2"/>
    <property type="match status" value="1"/>
</dbReference>
<evidence type="ECO:0000259" key="2">
    <source>
        <dbReference type="Pfam" id="PF03703"/>
    </source>
</evidence>
<keyword evidence="1" id="KW-0472">Membrane</keyword>
<comment type="caution">
    <text evidence="3">The sequence shown here is derived from an EMBL/GenBank/DDBJ whole genome shotgun (WGS) entry which is preliminary data.</text>
</comment>
<dbReference type="RefSeq" id="WP_380971328.1">
    <property type="nucleotide sequence ID" value="NZ_JBHTEF010000001.1"/>
</dbReference>
<dbReference type="InterPro" id="IPR005182">
    <property type="entry name" value="YdbS-like_PH"/>
</dbReference>
<feature type="transmembrane region" description="Helical" evidence="1">
    <location>
        <begin position="20"/>
        <end position="42"/>
    </location>
</feature>
<evidence type="ECO:0000256" key="1">
    <source>
        <dbReference type="SAM" id="Phobius"/>
    </source>
</evidence>
<keyword evidence="1" id="KW-1133">Transmembrane helix</keyword>
<reference evidence="4" key="1">
    <citation type="journal article" date="2019" name="Int. J. Syst. Evol. Microbiol.">
        <title>The Global Catalogue of Microorganisms (GCM) 10K type strain sequencing project: providing services to taxonomists for standard genome sequencing and annotation.</title>
        <authorList>
            <consortium name="The Broad Institute Genomics Platform"/>
            <consortium name="The Broad Institute Genome Sequencing Center for Infectious Disease"/>
            <person name="Wu L."/>
            <person name="Ma J."/>
        </authorList>
    </citation>
    <scope>NUCLEOTIDE SEQUENCE [LARGE SCALE GENOMIC DNA]</scope>
    <source>
        <strain evidence="4">CCUG 56698</strain>
    </source>
</reference>
<sequence>MPDPLNPLDVHFAPVSSALVTVRVIAVLLWTALPAVVCAVLAVVLTPWIWAGAAALLVLMVWLLWLIPRQVRAQGFAETDHEFMIRRGIMFRSLTVVPYGRIQYVDVSEGPIARHFGIASIALHTASAETSGSLDGLPAQEAARLRDMLAHRGSAEQAGL</sequence>
<evidence type="ECO:0000313" key="4">
    <source>
        <dbReference type="Proteomes" id="UP001596527"/>
    </source>
</evidence>
<proteinExistence type="predicted"/>
<gene>
    <name evidence="3" type="ORF">ACFQWG_01045</name>
</gene>
<keyword evidence="1" id="KW-0812">Transmembrane</keyword>
<feature type="domain" description="YdbS-like PH" evidence="2">
    <location>
        <begin position="72"/>
        <end position="147"/>
    </location>
</feature>
<dbReference type="PANTHER" id="PTHR34473:SF3">
    <property type="entry name" value="TRANSMEMBRANE PROTEIN-RELATED"/>
    <property type="match status" value="1"/>
</dbReference>
<evidence type="ECO:0000313" key="3">
    <source>
        <dbReference type="EMBL" id="MFC7579817.1"/>
    </source>
</evidence>
<protein>
    <submittedName>
        <fullName evidence="3">PH domain-containing protein</fullName>
    </submittedName>
</protein>
<keyword evidence="4" id="KW-1185">Reference proteome</keyword>
<name>A0ABW2SIF5_9ACTO</name>
<feature type="transmembrane region" description="Helical" evidence="1">
    <location>
        <begin position="48"/>
        <end position="67"/>
    </location>
</feature>
<dbReference type="Proteomes" id="UP001596527">
    <property type="component" value="Unassembled WGS sequence"/>
</dbReference>
<organism evidence="3 4">
    <name type="scientific">Schaalia naturae</name>
    <dbReference type="NCBI Taxonomy" id="635203"/>
    <lineage>
        <taxon>Bacteria</taxon>
        <taxon>Bacillati</taxon>
        <taxon>Actinomycetota</taxon>
        <taxon>Actinomycetes</taxon>
        <taxon>Actinomycetales</taxon>
        <taxon>Actinomycetaceae</taxon>
        <taxon>Schaalia</taxon>
    </lineage>
</organism>